<dbReference type="NCBIfam" id="TIGR00030">
    <property type="entry name" value="S21p"/>
    <property type="match status" value="1"/>
</dbReference>
<keyword evidence="2" id="KW-0689">Ribosomal protein</keyword>
<evidence type="ECO:0000256" key="2">
    <source>
        <dbReference type="ARBA" id="ARBA00022980"/>
    </source>
</evidence>
<organism evidence="4">
    <name type="scientific">marine sediment metagenome</name>
    <dbReference type="NCBI Taxonomy" id="412755"/>
    <lineage>
        <taxon>unclassified sequences</taxon>
        <taxon>metagenomes</taxon>
        <taxon>ecological metagenomes</taxon>
    </lineage>
</organism>
<comment type="similarity">
    <text evidence="1">Belongs to the bacterial ribosomal protein bS21 family.</text>
</comment>
<name>A0A0F9LXC0_9ZZZZ</name>
<proteinExistence type="inferred from homology"/>
<comment type="caution">
    <text evidence="4">The sequence shown here is derived from an EMBL/GenBank/DDBJ whole genome shotgun (WGS) entry which is preliminary data.</text>
</comment>
<protein>
    <recommendedName>
        <fullName evidence="5">30S ribosomal protein S21</fullName>
    </recommendedName>
</protein>
<keyword evidence="3" id="KW-0687">Ribonucleoprotein</keyword>
<gene>
    <name evidence="4" type="ORF">LCGC14_1454930</name>
</gene>
<dbReference type="EMBL" id="LAZR01010061">
    <property type="protein sequence ID" value="KKM69025.1"/>
    <property type="molecule type" value="Genomic_DNA"/>
</dbReference>
<dbReference type="PRINTS" id="PR00976">
    <property type="entry name" value="RIBOSOMALS21"/>
</dbReference>
<dbReference type="InterPro" id="IPR038380">
    <property type="entry name" value="Ribosomal_bS21_sf"/>
</dbReference>
<dbReference type="Pfam" id="PF01165">
    <property type="entry name" value="Ribosomal_S21"/>
    <property type="match status" value="1"/>
</dbReference>
<sequence>MSWVKARSGESFESLMNRFKKVVEKSGILADLKRHEFYEKPSVR</sequence>
<feature type="non-terminal residue" evidence="4">
    <location>
        <position position="44"/>
    </location>
</feature>
<evidence type="ECO:0000313" key="4">
    <source>
        <dbReference type="EMBL" id="KKM69025.1"/>
    </source>
</evidence>
<evidence type="ECO:0008006" key="5">
    <source>
        <dbReference type="Google" id="ProtNLM"/>
    </source>
</evidence>
<dbReference type="InterPro" id="IPR001911">
    <property type="entry name" value="Ribosomal_bS21"/>
</dbReference>
<dbReference type="Gene3D" id="1.20.5.1150">
    <property type="entry name" value="Ribosomal protein S8"/>
    <property type="match status" value="1"/>
</dbReference>
<dbReference type="GO" id="GO:0006412">
    <property type="term" value="P:translation"/>
    <property type="evidence" value="ECO:0007669"/>
    <property type="project" value="InterPro"/>
</dbReference>
<accession>A0A0F9LXC0</accession>
<dbReference type="GO" id="GO:0003735">
    <property type="term" value="F:structural constituent of ribosome"/>
    <property type="evidence" value="ECO:0007669"/>
    <property type="project" value="InterPro"/>
</dbReference>
<dbReference type="GO" id="GO:1990904">
    <property type="term" value="C:ribonucleoprotein complex"/>
    <property type="evidence" value="ECO:0007669"/>
    <property type="project" value="UniProtKB-KW"/>
</dbReference>
<dbReference type="GO" id="GO:0005840">
    <property type="term" value="C:ribosome"/>
    <property type="evidence" value="ECO:0007669"/>
    <property type="project" value="UniProtKB-KW"/>
</dbReference>
<evidence type="ECO:0000256" key="3">
    <source>
        <dbReference type="ARBA" id="ARBA00023274"/>
    </source>
</evidence>
<dbReference type="AlphaFoldDB" id="A0A0F9LXC0"/>
<evidence type="ECO:0000256" key="1">
    <source>
        <dbReference type="ARBA" id="ARBA00006640"/>
    </source>
</evidence>
<dbReference type="HAMAP" id="MF_00358">
    <property type="entry name" value="Ribosomal_bS21"/>
    <property type="match status" value="1"/>
</dbReference>
<reference evidence="4" key="1">
    <citation type="journal article" date="2015" name="Nature">
        <title>Complex archaea that bridge the gap between prokaryotes and eukaryotes.</title>
        <authorList>
            <person name="Spang A."/>
            <person name="Saw J.H."/>
            <person name="Jorgensen S.L."/>
            <person name="Zaremba-Niedzwiedzka K."/>
            <person name="Martijn J."/>
            <person name="Lind A.E."/>
            <person name="van Eijk R."/>
            <person name="Schleper C."/>
            <person name="Guy L."/>
            <person name="Ettema T.J."/>
        </authorList>
    </citation>
    <scope>NUCLEOTIDE SEQUENCE</scope>
</reference>